<evidence type="ECO:0000313" key="2">
    <source>
        <dbReference type="EMBL" id="KAG8548994.1"/>
    </source>
</evidence>
<keyword evidence="3" id="KW-1185">Reference proteome</keyword>
<feature type="domain" description="Paraneoplastic antigen Ma-like C-terminal" evidence="1">
    <location>
        <begin position="11"/>
        <end position="97"/>
    </location>
</feature>
<dbReference type="AlphaFoldDB" id="A0AAV6ZHS8"/>
<sequence>MLRPARQRERFEQILSLLEDVYGDVTSEAVLRKRFFSCYQKENESLSQYANSLRELMAALEKKEVAGAASFTNTELVMRDQFLLGMRSQPLRRTLRERVKLDPHLTLQQVLKEAITLEREEECEATPGATQIQVTRGCSVDLCPVDGTRVQKRRFCKEQEKEVIQCERSEELIRGRSVAVPVCSWLRYKPLLGTKERKYCAQNSGGEHQKRTVCR</sequence>
<reference evidence="2" key="1">
    <citation type="thesis" date="2020" institute="ProQuest LLC" country="789 East Eisenhower Parkway, Ann Arbor, MI, USA">
        <title>Comparative Genomics and Chromosome Evolution.</title>
        <authorList>
            <person name="Mudd A.B."/>
        </authorList>
    </citation>
    <scope>NUCLEOTIDE SEQUENCE</scope>
    <source>
        <strain evidence="2">237g6f4</strain>
        <tissue evidence="2">Blood</tissue>
    </source>
</reference>
<accession>A0AAV6ZHS8</accession>
<protein>
    <recommendedName>
        <fullName evidence="1">Paraneoplastic antigen Ma-like C-terminal domain-containing protein</fullName>
    </recommendedName>
</protein>
<gene>
    <name evidence="2" type="ORF">GDO81_023217</name>
</gene>
<comment type="caution">
    <text evidence="2">The sequence shown here is derived from an EMBL/GenBank/DDBJ whole genome shotgun (WGS) entry which is preliminary data.</text>
</comment>
<organism evidence="2 3">
    <name type="scientific">Engystomops pustulosus</name>
    <name type="common">Tungara frog</name>
    <name type="synonym">Physalaemus pustulosus</name>
    <dbReference type="NCBI Taxonomy" id="76066"/>
    <lineage>
        <taxon>Eukaryota</taxon>
        <taxon>Metazoa</taxon>
        <taxon>Chordata</taxon>
        <taxon>Craniata</taxon>
        <taxon>Vertebrata</taxon>
        <taxon>Euteleostomi</taxon>
        <taxon>Amphibia</taxon>
        <taxon>Batrachia</taxon>
        <taxon>Anura</taxon>
        <taxon>Neobatrachia</taxon>
        <taxon>Hyloidea</taxon>
        <taxon>Leptodactylidae</taxon>
        <taxon>Leiuperinae</taxon>
        <taxon>Engystomops</taxon>
    </lineage>
</organism>
<dbReference type="EMBL" id="WNYA01000272">
    <property type="protein sequence ID" value="KAG8548994.1"/>
    <property type="molecule type" value="Genomic_DNA"/>
</dbReference>
<dbReference type="InterPro" id="IPR048270">
    <property type="entry name" value="PNMA_C"/>
</dbReference>
<evidence type="ECO:0000313" key="3">
    <source>
        <dbReference type="Proteomes" id="UP000824782"/>
    </source>
</evidence>
<evidence type="ECO:0000259" key="1">
    <source>
        <dbReference type="Pfam" id="PF14893"/>
    </source>
</evidence>
<proteinExistence type="predicted"/>
<name>A0AAV6ZHS8_ENGPU</name>
<dbReference type="Pfam" id="PF14893">
    <property type="entry name" value="PNMA"/>
    <property type="match status" value="1"/>
</dbReference>
<dbReference type="Proteomes" id="UP000824782">
    <property type="component" value="Unassembled WGS sequence"/>
</dbReference>